<dbReference type="RefSeq" id="WP_144230503.1">
    <property type="nucleotide sequence ID" value="NZ_CBCRVV010000009.1"/>
</dbReference>
<keyword evidence="1" id="KW-0812">Transmembrane</keyword>
<sequence length="64" mass="7050">MPALILRFVVVAVLAYIAGSTITPLIWAQTMTRQAEQTLSPFMLLSAGVLLFGVGYVVKQLFHR</sequence>
<feature type="transmembrane region" description="Helical" evidence="1">
    <location>
        <begin position="6"/>
        <end position="27"/>
    </location>
</feature>
<keyword evidence="1" id="KW-1133">Transmembrane helix</keyword>
<evidence type="ECO:0000313" key="3">
    <source>
        <dbReference type="Proteomes" id="UP000315648"/>
    </source>
</evidence>
<feature type="transmembrane region" description="Helical" evidence="1">
    <location>
        <begin position="39"/>
        <end position="58"/>
    </location>
</feature>
<comment type="caution">
    <text evidence="2">The sequence shown here is derived from an EMBL/GenBank/DDBJ whole genome shotgun (WGS) entry which is preliminary data.</text>
</comment>
<dbReference type="OrthoDB" id="9978504at2"/>
<dbReference type="EMBL" id="VMBG01000002">
    <property type="protein sequence ID" value="TSJ76746.1"/>
    <property type="molecule type" value="Genomic_DNA"/>
</dbReference>
<organism evidence="2 3">
    <name type="scientific">Rariglobus hedericola</name>
    <dbReference type="NCBI Taxonomy" id="2597822"/>
    <lineage>
        <taxon>Bacteria</taxon>
        <taxon>Pseudomonadati</taxon>
        <taxon>Verrucomicrobiota</taxon>
        <taxon>Opitutia</taxon>
        <taxon>Opitutales</taxon>
        <taxon>Opitutaceae</taxon>
        <taxon>Rariglobus</taxon>
    </lineage>
</organism>
<reference evidence="2 3" key="1">
    <citation type="submission" date="2019-07" db="EMBL/GenBank/DDBJ databases">
        <title>Description of 53C-WASEF.</title>
        <authorList>
            <person name="Pitt A."/>
            <person name="Hahn M.W."/>
        </authorList>
    </citation>
    <scope>NUCLEOTIDE SEQUENCE [LARGE SCALE GENOMIC DNA]</scope>
    <source>
        <strain evidence="2 3">53C-WASEF</strain>
    </source>
</reference>
<evidence type="ECO:0000256" key="1">
    <source>
        <dbReference type="SAM" id="Phobius"/>
    </source>
</evidence>
<evidence type="ECO:0000313" key="2">
    <source>
        <dbReference type="EMBL" id="TSJ76746.1"/>
    </source>
</evidence>
<protein>
    <submittedName>
        <fullName evidence="2">Uncharacterized protein</fullName>
    </submittedName>
</protein>
<proteinExistence type="predicted"/>
<gene>
    <name evidence="2" type="ORF">FPL22_11515</name>
</gene>
<dbReference type="Proteomes" id="UP000315648">
    <property type="component" value="Unassembled WGS sequence"/>
</dbReference>
<name>A0A556QJD0_9BACT</name>
<keyword evidence="1" id="KW-0472">Membrane</keyword>
<keyword evidence="3" id="KW-1185">Reference proteome</keyword>
<accession>A0A556QJD0</accession>
<dbReference type="AlphaFoldDB" id="A0A556QJD0"/>